<dbReference type="EMBL" id="CP020028">
    <property type="protein sequence ID" value="ASR47612.1"/>
    <property type="molecule type" value="Genomic_DNA"/>
</dbReference>
<dbReference type="InterPro" id="IPR017755">
    <property type="entry name" value="N-carbamoylputrescine_amidase"/>
</dbReference>
<feature type="domain" description="CN hydrolase" evidence="3">
    <location>
        <begin position="4"/>
        <end position="258"/>
    </location>
</feature>
<evidence type="ECO:0000256" key="1">
    <source>
        <dbReference type="ARBA" id="ARBA00022801"/>
    </source>
</evidence>
<dbReference type="GeneID" id="71023457"/>
<dbReference type="KEGG" id="pkb:B4V02_13485"/>
<reference evidence="4 5" key="1">
    <citation type="submission" date="2017-03" db="EMBL/GenBank/DDBJ databases">
        <title>Complete genome sequence of Paenibacillus Kribbensis producing bioflocculants.</title>
        <authorList>
            <person name="Lee H.-G."/>
            <person name="Oh H.-M."/>
        </authorList>
    </citation>
    <scope>NUCLEOTIDE SEQUENCE [LARGE SCALE GENOMIC DNA]</scope>
    <source>
        <strain evidence="4 5">AM49</strain>
    </source>
</reference>
<accession>A0A222WNR8</accession>
<name>A0A222WNR8_9BACL</name>
<dbReference type="NCBIfam" id="TIGR03381">
    <property type="entry name" value="agmatine_aguB"/>
    <property type="match status" value="1"/>
</dbReference>
<dbReference type="Proteomes" id="UP000214666">
    <property type="component" value="Chromosome"/>
</dbReference>
<dbReference type="InterPro" id="IPR003010">
    <property type="entry name" value="C-N_Hydrolase"/>
</dbReference>
<dbReference type="OrthoDB" id="9811121at2"/>
<dbReference type="GO" id="GO:0033388">
    <property type="term" value="P:putrescine biosynthetic process from arginine"/>
    <property type="evidence" value="ECO:0007669"/>
    <property type="project" value="TreeGrafter"/>
</dbReference>
<dbReference type="PANTHER" id="PTHR43674">
    <property type="entry name" value="NITRILASE C965.09-RELATED"/>
    <property type="match status" value="1"/>
</dbReference>
<keyword evidence="5" id="KW-1185">Reference proteome</keyword>
<organism evidence="4 5">
    <name type="scientific">Paenibacillus kribbensis</name>
    <dbReference type="NCBI Taxonomy" id="172713"/>
    <lineage>
        <taxon>Bacteria</taxon>
        <taxon>Bacillati</taxon>
        <taxon>Bacillota</taxon>
        <taxon>Bacilli</taxon>
        <taxon>Bacillales</taxon>
        <taxon>Paenibacillaceae</taxon>
        <taxon>Paenibacillus</taxon>
    </lineage>
</organism>
<dbReference type="AlphaFoldDB" id="A0A222WNR8"/>
<dbReference type="CDD" id="cd07573">
    <property type="entry name" value="CPA"/>
    <property type="match status" value="1"/>
</dbReference>
<dbReference type="InterPro" id="IPR050345">
    <property type="entry name" value="Aliph_Amidase/BUP"/>
</dbReference>
<dbReference type="GO" id="GO:0050126">
    <property type="term" value="F:N-carbamoylputrescine amidase activity"/>
    <property type="evidence" value="ECO:0007669"/>
    <property type="project" value="InterPro"/>
</dbReference>
<evidence type="ECO:0000313" key="4">
    <source>
        <dbReference type="EMBL" id="ASR47612.1"/>
    </source>
</evidence>
<comment type="similarity">
    <text evidence="2">Belongs to the carbon-nitrogen hydrolase superfamily.</text>
</comment>
<dbReference type="RefSeq" id="WP_007430414.1">
    <property type="nucleotide sequence ID" value="NZ_CP020028.1"/>
</dbReference>
<evidence type="ECO:0000259" key="3">
    <source>
        <dbReference type="PROSITE" id="PS50263"/>
    </source>
</evidence>
<dbReference type="PANTHER" id="PTHR43674:SF2">
    <property type="entry name" value="BETA-UREIDOPROPIONASE"/>
    <property type="match status" value="1"/>
</dbReference>
<keyword evidence="1" id="KW-0378">Hydrolase</keyword>
<dbReference type="PROSITE" id="PS50263">
    <property type="entry name" value="CN_HYDROLASE"/>
    <property type="match status" value="1"/>
</dbReference>
<dbReference type="Pfam" id="PF00795">
    <property type="entry name" value="CN_hydrolase"/>
    <property type="match status" value="1"/>
</dbReference>
<evidence type="ECO:0000256" key="2">
    <source>
        <dbReference type="ARBA" id="ARBA00034122"/>
    </source>
</evidence>
<dbReference type="Gene3D" id="3.60.110.10">
    <property type="entry name" value="Carbon-nitrogen hydrolase"/>
    <property type="match status" value="1"/>
</dbReference>
<gene>
    <name evidence="4" type="ORF">B4V02_13485</name>
</gene>
<dbReference type="InterPro" id="IPR036526">
    <property type="entry name" value="C-N_Hydrolase_sf"/>
</dbReference>
<dbReference type="SUPFAM" id="SSF56317">
    <property type="entry name" value="Carbon-nitrogen hydrolase"/>
    <property type="match status" value="1"/>
</dbReference>
<sequence>MRKVKVAATQMSCSTNIEENISRAEKLVREAAAQGAQIILLQELFETPYFCQKEKSDYYVYATELEHNKAINHFKKIAKELQVVLPISFYEKKNYARYNSLAVIDADGEVLGKYRKSHIPDGPGYEEKFYFNPGDTGFKVWNTRYAKIGVGVCWDQWYPEAARCMALMGAEILFYPTAIGSEPQDSSIDSKDHWQTCMLGHAASNLIPVIASNRIGTETDEDSSINFYGSSFIAGPQGNKIAEAGRTDEEVLTAEFDLDELEVGRIEWGIFRDRRPELYKMIATYDGELKL</sequence>
<protein>
    <submittedName>
        <fullName evidence="4">N-carbamoylputrescine amidase</fullName>
    </submittedName>
</protein>
<evidence type="ECO:0000313" key="5">
    <source>
        <dbReference type="Proteomes" id="UP000214666"/>
    </source>
</evidence>
<proteinExistence type="inferred from homology"/>
<dbReference type="STRING" id="172713.GCA_001705305_04878"/>